<dbReference type="EMBL" id="LDJX01000001">
    <property type="protein sequence ID" value="KPM33535.1"/>
    <property type="molecule type" value="Genomic_DNA"/>
</dbReference>
<dbReference type="Proteomes" id="UP000050280">
    <property type="component" value="Unassembled WGS sequence"/>
</dbReference>
<dbReference type="AlphaFoldDB" id="A0A0P7AXK5"/>
<keyword evidence="2" id="KW-1185">Reference proteome</keyword>
<name>A0A0P7AXK5_9FLAO</name>
<evidence type="ECO:0000313" key="2">
    <source>
        <dbReference type="Proteomes" id="UP000050280"/>
    </source>
</evidence>
<evidence type="ECO:0000313" key="1">
    <source>
        <dbReference type="EMBL" id="KPM33535.1"/>
    </source>
</evidence>
<comment type="caution">
    <text evidence="1">The sequence shown here is derived from an EMBL/GenBank/DDBJ whole genome shotgun (WGS) entry which is preliminary data.</text>
</comment>
<protein>
    <submittedName>
        <fullName evidence="1">Uncharacterized protein</fullName>
    </submittedName>
</protein>
<gene>
    <name evidence="1" type="ORF">I595_438</name>
</gene>
<proteinExistence type="predicted"/>
<organism evidence="1 2">
    <name type="scientific">Croceitalea dokdonensis DOKDO 023</name>
    <dbReference type="NCBI Taxonomy" id="1300341"/>
    <lineage>
        <taxon>Bacteria</taxon>
        <taxon>Pseudomonadati</taxon>
        <taxon>Bacteroidota</taxon>
        <taxon>Flavobacteriia</taxon>
        <taxon>Flavobacteriales</taxon>
        <taxon>Flavobacteriaceae</taxon>
        <taxon>Croceitalea</taxon>
    </lineage>
</organism>
<reference evidence="1 2" key="1">
    <citation type="submission" date="2015-09" db="EMBL/GenBank/DDBJ databases">
        <title>Genome sequence of the marine flavobacterium Croceitalea dokdonensis DOKDO 023 that contains proton- and sodium-pumping rhodopsins.</title>
        <authorList>
            <person name="Kwon S.-K."/>
            <person name="Lee H.K."/>
            <person name="Kwak M.-J."/>
            <person name="Kim J.F."/>
        </authorList>
    </citation>
    <scope>NUCLEOTIDE SEQUENCE [LARGE SCALE GENOMIC DNA]</scope>
    <source>
        <strain evidence="1 2">DOKDO 023</strain>
    </source>
</reference>
<dbReference type="STRING" id="1300341.I595_438"/>
<accession>A0A0P7AXK5</accession>
<sequence>MKTKKHKRLSLEERVLSQTLLEEDKIKSLIAKKKSFP</sequence>